<accession>A0A395LY52</accession>
<evidence type="ECO:0000313" key="2">
    <source>
        <dbReference type="Proteomes" id="UP000266389"/>
    </source>
</evidence>
<sequence>MAIDLVQASDRFYFSNHYWEETLLLAQAHGWVPLDAPSEEWERCYFSNDGYTISDRDAAALADALMRALCSVPDSEKAYLQKFIAFCRKGGFRIE</sequence>
<dbReference type="Proteomes" id="UP000266389">
    <property type="component" value="Unassembled WGS sequence"/>
</dbReference>
<gene>
    <name evidence="1" type="ORF">D0433_11155</name>
</gene>
<evidence type="ECO:0000313" key="1">
    <source>
        <dbReference type="EMBL" id="RFM23480.1"/>
    </source>
</evidence>
<reference evidence="1 2" key="1">
    <citation type="journal article" date="2011" name="ISME J.">
        <title>Community ecology of hot spring cyanobacterial mats: predominant populations and their functional potential.</title>
        <authorList>
            <person name="Klatt C.G."/>
            <person name="Wood J.M."/>
            <person name="Rusch D.B."/>
            <person name="Bateson M.M."/>
            <person name="Hamamura N."/>
            <person name="Heidelberg J.F."/>
            <person name="Grossman A.R."/>
            <person name="Bhaya D."/>
            <person name="Cohan F.M."/>
            <person name="Kuhl M."/>
            <person name="Bryant D.A."/>
            <person name="Ward D.M."/>
        </authorList>
    </citation>
    <scope>NUCLEOTIDE SEQUENCE [LARGE SCALE GENOMIC DNA]</scope>
    <source>
        <strain evidence="1">OS</strain>
    </source>
</reference>
<name>A0A395LY52_9BACT</name>
<organism evidence="1 2">
    <name type="scientific">Candidatus Thermochlorobacter aerophilus</name>
    <dbReference type="NCBI Taxonomy" id="1868324"/>
    <lineage>
        <taxon>Bacteria</taxon>
        <taxon>Pseudomonadati</taxon>
        <taxon>Chlorobiota</taxon>
        <taxon>Chlorobiia</taxon>
        <taxon>Chlorobiales</taxon>
        <taxon>Candidatus Thermochlorobacteriaceae</taxon>
        <taxon>Candidatus Thermochlorobacter</taxon>
    </lineage>
</organism>
<dbReference type="EMBL" id="PHFL01000065">
    <property type="protein sequence ID" value="RFM23480.1"/>
    <property type="molecule type" value="Genomic_DNA"/>
</dbReference>
<protein>
    <submittedName>
        <fullName evidence="1">Uncharacterized protein</fullName>
    </submittedName>
</protein>
<comment type="caution">
    <text evidence="1">The sequence shown here is derived from an EMBL/GenBank/DDBJ whole genome shotgun (WGS) entry which is preliminary data.</text>
</comment>
<dbReference type="AlphaFoldDB" id="A0A395LY52"/>
<proteinExistence type="predicted"/>